<dbReference type="Pfam" id="PF00075">
    <property type="entry name" value="RNase_H"/>
    <property type="match status" value="1"/>
</dbReference>
<organism evidence="4 5">
    <name type="scientific">Cladonia borealis</name>
    <dbReference type="NCBI Taxonomy" id="184061"/>
    <lineage>
        <taxon>Eukaryota</taxon>
        <taxon>Fungi</taxon>
        <taxon>Dikarya</taxon>
        <taxon>Ascomycota</taxon>
        <taxon>Pezizomycotina</taxon>
        <taxon>Lecanoromycetes</taxon>
        <taxon>OSLEUM clade</taxon>
        <taxon>Lecanoromycetidae</taxon>
        <taxon>Lecanorales</taxon>
        <taxon>Lecanorineae</taxon>
        <taxon>Cladoniaceae</taxon>
        <taxon>Cladonia</taxon>
    </lineage>
</organism>
<feature type="region of interest" description="Disordered" evidence="2">
    <location>
        <begin position="152"/>
        <end position="205"/>
    </location>
</feature>
<reference evidence="4" key="1">
    <citation type="submission" date="2023-03" db="EMBL/GenBank/DDBJ databases">
        <title>Complete genome of Cladonia borealis.</title>
        <authorList>
            <person name="Park H."/>
        </authorList>
    </citation>
    <scope>NUCLEOTIDE SEQUENCE</scope>
    <source>
        <strain evidence="4">ANT050790</strain>
    </source>
</reference>
<dbReference type="InterPro" id="IPR036397">
    <property type="entry name" value="RNaseH_sf"/>
</dbReference>
<dbReference type="PANTHER" id="PTHR10642">
    <property type="entry name" value="RIBONUCLEASE H1"/>
    <property type="match status" value="1"/>
</dbReference>
<feature type="compositionally biased region" description="Basic and acidic residues" evidence="2">
    <location>
        <begin position="159"/>
        <end position="176"/>
    </location>
</feature>
<dbReference type="GO" id="GO:0004523">
    <property type="term" value="F:RNA-DNA hybrid ribonuclease activity"/>
    <property type="evidence" value="ECO:0007669"/>
    <property type="project" value="InterPro"/>
</dbReference>
<dbReference type="CDD" id="cd09276">
    <property type="entry name" value="Rnase_HI_RT_non_LTR"/>
    <property type="match status" value="1"/>
</dbReference>
<dbReference type="PANTHER" id="PTHR10642:SF25">
    <property type="entry name" value="RNASE H TYPE-1 DOMAIN-CONTAINING PROTEIN"/>
    <property type="match status" value="1"/>
</dbReference>
<evidence type="ECO:0000259" key="3">
    <source>
        <dbReference type="PROSITE" id="PS50879"/>
    </source>
</evidence>
<evidence type="ECO:0000313" key="5">
    <source>
        <dbReference type="Proteomes" id="UP001166286"/>
    </source>
</evidence>
<dbReference type="EMBL" id="JAFEKC020000005">
    <property type="protein sequence ID" value="KAK0514274.1"/>
    <property type="molecule type" value="Genomic_DNA"/>
</dbReference>
<gene>
    <name evidence="4" type="ORF">JMJ35_002891</name>
</gene>
<evidence type="ECO:0000256" key="1">
    <source>
        <dbReference type="ARBA" id="ARBA00005300"/>
    </source>
</evidence>
<accession>A0AA39V6I8</accession>
<name>A0AA39V6I8_9LECA</name>
<dbReference type="Gene3D" id="3.30.420.10">
    <property type="entry name" value="Ribonuclease H-like superfamily/Ribonuclease H"/>
    <property type="match status" value="1"/>
</dbReference>
<proteinExistence type="inferred from homology"/>
<sequence>MPDWIPPSTIIPSREQARKMVEKIEERRLPTVYTDGSGISGKIGASFVLPSGSEGRYLGTENEYTVYSAELCGIYEALRAISYTYTGIPNQSSKVLHIFTDNQAAIQAVQDPASHIRSGQIIIKGIIQCLDFLRGKGTRVVVHWIPAHEGFPGNEQADQEAKKATRWRLQDGKEVDTSNTGPKAYHTGYQLTVKGGSPKDLPNTN</sequence>
<dbReference type="GO" id="GO:0043137">
    <property type="term" value="P:DNA replication, removal of RNA primer"/>
    <property type="evidence" value="ECO:0007669"/>
    <property type="project" value="TreeGrafter"/>
</dbReference>
<dbReference type="SUPFAM" id="SSF53098">
    <property type="entry name" value="Ribonuclease H-like"/>
    <property type="match status" value="1"/>
</dbReference>
<dbReference type="GO" id="GO:0003676">
    <property type="term" value="F:nucleic acid binding"/>
    <property type="evidence" value="ECO:0007669"/>
    <property type="project" value="InterPro"/>
</dbReference>
<comment type="similarity">
    <text evidence="1">Belongs to the RNase H family.</text>
</comment>
<dbReference type="InterPro" id="IPR050092">
    <property type="entry name" value="RNase_H"/>
</dbReference>
<dbReference type="InterPro" id="IPR012337">
    <property type="entry name" value="RNaseH-like_sf"/>
</dbReference>
<evidence type="ECO:0000256" key="2">
    <source>
        <dbReference type="SAM" id="MobiDB-lite"/>
    </source>
</evidence>
<feature type="domain" description="RNase H type-1" evidence="3">
    <location>
        <begin position="26"/>
        <end position="166"/>
    </location>
</feature>
<protein>
    <recommendedName>
        <fullName evidence="3">RNase H type-1 domain-containing protein</fullName>
    </recommendedName>
</protein>
<evidence type="ECO:0000313" key="4">
    <source>
        <dbReference type="EMBL" id="KAK0514274.1"/>
    </source>
</evidence>
<dbReference type="AlphaFoldDB" id="A0AA39V6I8"/>
<dbReference type="Proteomes" id="UP001166286">
    <property type="component" value="Unassembled WGS sequence"/>
</dbReference>
<keyword evidence="5" id="KW-1185">Reference proteome</keyword>
<dbReference type="PROSITE" id="PS50879">
    <property type="entry name" value="RNASE_H_1"/>
    <property type="match status" value="1"/>
</dbReference>
<comment type="caution">
    <text evidence="4">The sequence shown here is derived from an EMBL/GenBank/DDBJ whole genome shotgun (WGS) entry which is preliminary data.</text>
</comment>
<dbReference type="InterPro" id="IPR002156">
    <property type="entry name" value="RNaseH_domain"/>
</dbReference>